<proteinExistence type="predicted"/>
<evidence type="ECO:0000313" key="1">
    <source>
        <dbReference type="EMBL" id="SHH84797.1"/>
    </source>
</evidence>
<gene>
    <name evidence="1" type="ORF">SAMN05443248_6468</name>
</gene>
<protein>
    <submittedName>
        <fullName evidence="1">Uncharacterized protein</fullName>
    </submittedName>
</protein>
<reference evidence="1 2" key="1">
    <citation type="submission" date="2016-11" db="EMBL/GenBank/DDBJ databases">
        <authorList>
            <person name="Jaros S."/>
            <person name="Januszkiewicz K."/>
            <person name="Wedrychowicz H."/>
        </authorList>
    </citation>
    <scope>NUCLEOTIDE SEQUENCE [LARGE SCALE GENOMIC DNA]</scope>
    <source>
        <strain evidence="1 2">GAS138</strain>
    </source>
</reference>
<accession>A0A1M5WBG7</accession>
<dbReference type="Proteomes" id="UP000189796">
    <property type="component" value="Chromosome I"/>
</dbReference>
<organism evidence="1 2">
    <name type="scientific">Bradyrhizobium erythrophlei</name>
    <dbReference type="NCBI Taxonomy" id="1437360"/>
    <lineage>
        <taxon>Bacteria</taxon>
        <taxon>Pseudomonadati</taxon>
        <taxon>Pseudomonadota</taxon>
        <taxon>Alphaproteobacteria</taxon>
        <taxon>Hyphomicrobiales</taxon>
        <taxon>Nitrobacteraceae</taxon>
        <taxon>Bradyrhizobium</taxon>
    </lineage>
</organism>
<evidence type="ECO:0000313" key="2">
    <source>
        <dbReference type="Proteomes" id="UP000189796"/>
    </source>
</evidence>
<sequence>MSTTAAKLSNPLPTAKQAMEMLALAEAETASEVLRQKEKADAEKKALIDKLLKPSGISEQEALKRAAEIVQRAVKNGLTEVEVFRFPNALCTDNGRAINMMEPGWESTLTGLPKEMYSFWDRHLRPIGYKIRVQVVDFSGGVPGDIALTLKWG</sequence>
<dbReference type="OrthoDB" id="7871683at2"/>
<name>A0A1M5WBG7_9BRAD</name>
<dbReference type="AlphaFoldDB" id="A0A1M5WBG7"/>
<dbReference type="EMBL" id="LT670817">
    <property type="protein sequence ID" value="SHH84797.1"/>
    <property type="molecule type" value="Genomic_DNA"/>
</dbReference>